<dbReference type="SMART" id="SM00065">
    <property type="entry name" value="GAF"/>
    <property type="match status" value="2"/>
</dbReference>
<keyword evidence="5" id="KW-1185">Reference proteome</keyword>
<dbReference type="SUPFAM" id="SSF55781">
    <property type="entry name" value="GAF domain-like"/>
    <property type="match status" value="2"/>
</dbReference>
<dbReference type="Pfam" id="PF00015">
    <property type="entry name" value="MCPsignal"/>
    <property type="match status" value="1"/>
</dbReference>
<dbReference type="Gene3D" id="3.30.450.40">
    <property type="match status" value="2"/>
</dbReference>
<dbReference type="PANTHER" id="PTHR32089:SF112">
    <property type="entry name" value="LYSOZYME-LIKE PROTEIN-RELATED"/>
    <property type="match status" value="1"/>
</dbReference>
<dbReference type="PROSITE" id="PS50111">
    <property type="entry name" value="CHEMOTAXIS_TRANSDUC_2"/>
    <property type="match status" value="1"/>
</dbReference>
<name>A0A919T161_9ACTN</name>
<dbReference type="AlphaFoldDB" id="A0A919T161"/>
<dbReference type="InterPro" id="IPR029016">
    <property type="entry name" value="GAF-like_dom_sf"/>
</dbReference>
<dbReference type="InterPro" id="IPR003018">
    <property type="entry name" value="GAF"/>
</dbReference>
<dbReference type="EMBL" id="BOQP01000049">
    <property type="protein sequence ID" value="GIM81918.1"/>
    <property type="molecule type" value="Genomic_DNA"/>
</dbReference>
<reference evidence="4" key="1">
    <citation type="submission" date="2021-03" db="EMBL/GenBank/DDBJ databases">
        <title>Whole genome shotgun sequence of Actinoplanes consettensis NBRC 14913.</title>
        <authorList>
            <person name="Komaki H."/>
            <person name="Tamura T."/>
        </authorList>
    </citation>
    <scope>NUCLEOTIDE SEQUENCE</scope>
    <source>
        <strain evidence="4">NBRC 14913</strain>
    </source>
</reference>
<dbReference type="Gene3D" id="1.10.287.950">
    <property type="entry name" value="Methyl-accepting chemotaxis protein"/>
    <property type="match status" value="1"/>
</dbReference>
<dbReference type="Proteomes" id="UP000680865">
    <property type="component" value="Unassembled WGS sequence"/>
</dbReference>
<evidence type="ECO:0000256" key="2">
    <source>
        <dbReference type="PROSITE-ProRule" id="PRU00284"/>
    </source>
</evidence>
<dbReference type="GO" id="GO:0016020">
    <property type="term" value="C:membrane"/>
    <property type="evidence" value="ECO:0007669"/>
    <property type="project" value="InterPro"/>
</dbReference>
<dbReference type="PANTHER" id="PTHR32089">
    <property type="entry name" value="METHYL-ACCEPTING CHEMOTAXIS PROTEIN MCPB"/>
    <property type="match status" value="1"/>
</dbReference>
<sequence>MVVSFRSRSAASKVDQTRAIPRDVESLEKLIMDLGAAEDEQAAWQITVDSTVSSHNFSYGAVWLPTGNGQMTVTYETGTLIREMQNVIQGKPVPADAGLVGRAVRTKQSVYVDDMTRCEDCQRCQAASKHGMHAAIISPVLRDNKIIAVLEYYSAEPLYIDGPRSEKWASIARIAEQARFTALASAELRQVADDRLAVTSVVTALGEAVDSASTLRIALESVRTAFGWAYGSFWEIDEDDNVLKFKVESGSAGDEFRKVTLAATFAEGVGLSGRAWRAKDLVFVRDIGELTDCVRAPAAQRAGVRSGVCFPILSHGKIIGTMDFFTTNFIELSDSRASALRNVQQLVSQRLDIVRGNEISSANSRDLLDTVSRLRAASDDATRVAQDAVARASDMTQEVEALGQASTAIGDVIKIISSIADQTNLLALNATIEAARAGEVGRGFAVVAGEVKDLARETAEATQRVAEQITGIQNSARTVSAGILTTSDTIGQMDAVQARMNDVLEEQAKMASALQF</sequence>
<protein>
    <recommendedName>
        <fullName evidence="3">Methyl-accepting transducer domain-containing protein</fullName>
    </recommendedName>
</protein>
<proteinExistence type="predicted"/>
<dbReference type="InterPro" id="IPR004089">
    <property type="entry name" value="MCPsignal_dom"/>
</dbReference>
<organism evidence="4 5">
    <name type="scientific">Winogradskya consettensis</name>
    <dbReference type="NCBI Taxonomy" id="113560"/>
    <lineage>
        <taxon>Bacteria</taxon>
        <taxon>Bacillati</taxon>
        <taxon>Actinomycetota</taxon>
        <taxon>Actinomycetes</taxon>
        <taxon>Micromonosporales</taxon>
        <taxon>Micromonosporaceae</taxon>
        <taxon>Winogradskya</taxon>
    </lineage>
</organism>
<evidence type="ECO:0000259" key="3">
    <source>
        <dbReference type="PROSITE" id="PS50111"/>
    </source>
</evidence>
<dbReference type="Pfam" id="PF13185">
    <property type="entry name" value="GAF_2"/>
    <property type="match status" value="2"/>
</dbReference>
<dbReference type="SMART" id="SM00283">
    <property type="entry name" value="MA"/>
    <property type="match status" value="1"/>
</dbReference>
<evidence type="ECO:0000256" key="1">
    <source>
        <dbReference type="ARBA" id="ARBA00023224"/>
    </source>
</evidence>
<comment type="caution">
    <text evidence="4">The sequence shown here is derived from an EMBL/GenBank/DDBJ whole genome shotgun (WGS) entry which is preliminary data.</text>
</comment>
<accession>A0A919T161</accession>
<evidence type="ECO:0000313" key="5">
    <source>
        <dbReference type="Proteomes" id="UP000680865"/>
    </source>
</evidence>
<dbReference type="SUPFAM" id="SSF58104">
    <property type="entry name" value="Methyl-accepting chemotaxis protein (MCP) signaling domain"/>
    <property type="match status" value="1"/>
</dbReference>
<keyword evidence="1 2" id="KW-0807">Transducer</keyword>
<dbReference type="GO" id="GO:0007165">
    <property type="term" value="P:signal transduction"/>
    <property type="evidence" value="ECO:0007669"/>
    <property type="project" value="UniProtKB-KW"/>
</dbReference>
<gene>
    <name evidence="4" type="ORF">Aco04nite_79050</name>
</gene>
<feature type="domain" description="Methyl-accepting transducer" evidence="3">
    <location>
        <begin position="331"/>
        <end position="516"/>
    </location>
</feature>
<evidence type="ECO:0000313" key="4">
    <source>
        <dbReference type="EMBL" id="GIM81918.1"/>
    </source>
</evidence>